<reference evidence="1 2" key="1">
    <citation type="submission" date="2023-01" db="EMBL/GenBank/DDBJ databases">
        <title>Analysis of 21 Apiospora genomes using comparative genomics revels a genus with tremendous synthesis potential of carbohydrate active enzymes and secondary metabolites.</title>
        <authorList>
            <person name="Sorensen T."/>
        </authorList>
    </citation>
    <scope>NUCLEOTIDE SEQUENCE [LARGE SCALE GENOMIC DNA]</scope>
    <source>
        <strain evidence="1 2">CBS 117206</strain>
    </source>
</reference>
<evidence type="ECO:0000313" key="1">
    <source>
        <dbReference type="EMBL" id="KAK8106556.1"/>
    </source>
</evidence>
<proteinExistence type="predicted"/>
<organism evidence="1 2">
    <name type="scientific">Apiospora kogelbergensis</name>
    <dbReference type="NCBI Taxonomy" id="1337665"/>
    <lineage>
        <taxon>Eukaryota</taxon>
        <taxon>Fungi</taxon>
        <taxon>Dikarya</taxon>
        <taxon>Ascomycota</taxon>
        <taxon>Pezizomycotina</taxon>
        <taxon>Sordariomycetes</taxon>
        <taxon>Xylariomycetidae</taxon>
        <taxon>Amphisphaeriales</taxon>
        <taxon>Apiosporaceae</taxon>
        <taxon>Apiospora</taxon>
    </lineage>
</organism>
<dbReference type="EMBL" id="JAQQWP010000008">
    <property type="protein sequence ID" value="KAK8106556.1"/>
    <property type="molecule type" value="Genomic_DNA"/>
</dbReference>
<protein>
    <recommendedName>
        <fullName evidence="3">Zn(2)-C6 fungal-type domain-containing protein</fullName>
    </recommendedName>
</protein>
<sequence>MPTKNLANENGRSDTNCTPNTTNMDDLIIADKRSKENKCEACLKYKRVCSRKKGSAKCLFCTKVCYICRPAGELPSSDLKHSRAISLQRFSRRKLQQKTEVYFHCIVNRDPEIQVENFSTGLKAWIYLERATSFPAQAPSTDQRIRDAFKAATETVAKGGLLSWLAHVKLLDLIDRLKVLIQKERRVAGQLAHKAAIDFFAEIQEDRLTREHCQDLRRIARRWVILAGPSIFSLMNLTDAAESLV</sequence>
<evidence type="ECO:0008006" key="3">
    <source>
        <dbReference type="Google" id="ProtNLM"/>
    </source>
</evidence>
<evidence type="ECO:0000313" key="2">
    <source>
        <dbReference type="Proteomes" id="UP001392437"/>
    </source>
</evidence>
<name>A0AAW0QMY7_9PEZI</name>
<dbReference type="Proteomes" id="UP001392437">
    <property type="component" value="Unassembled WGS sequence"/>
</dbReference>
<dbReference type="AlphaFoldDB" id="A0AAW0QMY7"/>
<gene>
    <name evidence="1" type="ORF">PG999_009915</name>
</gene>
<comment type="caution">
    <text evidence="1">The sequence shown here is derived from an EMBL/GenBank/DDBJ whole genome shotgun (WGS) entry which is preliminary data.</text>
</comment>
<keyword evidence="2" id="KW-1185">Reference proteome</keyword>
<accession>A0AAW0QMY7</accession>